<gene>
    <name evidence="1" type="ORF">fado_97</name>
</gene>
<keyword evidence="2" id="KW-1185">Reference proteome</keyword>
<organism evidence="1 2">
    <name type="scientific">Bacillus phage FADO</name>
    <dbReference type="NCBI Taxonomy" id="2917160"/>
    <lineage>
        <taxon>Viruses</taxon>
        <taxon>Duplodnaviria</taxon>
        <taxon>Heunggongvirae</taxon>
        <taxon>Uroviricota</taxon>
        <taxon>Caudoviricetes</taxon>
        <taxon>Heleneionescovirinae</taxon>
        <taxon>Zhangjivirus</taxon>
        <taxon>Zhangjivirus fado</taxon>
    </lineage>
</organism>
<evidence type="ECO:0000313" key="2">
    <source>
        <dbReference type="Proteomes" id="UP000831021"/>
    </source>
</evidence>
<name>A0AAE9GDV2_9CAUD</name>
<sequence length="78" mass="9293">MHVPDDIKKAILNSSFNYKQAIEDANKIRDWLESNEINSDFMKEYFSECIENGTDNWRDFLEHLETHSKDQMYDGTDD</sequence>
<evidence type="ECO:0000313" key="1">
    <source>
        <dbReference type="EMBL" id="UNY48812.1"/>
    </source>
</evidence>
<dbReference type="EMBL" id="OM236516">
    <property type="protein sequence ID" value="UNY48812.1"/>
    <property type="molecule type" value="Genomic_DNA"/>
</dbReference>
<reference evidence="1 2" key="1">
    <citation type="submission" date="2022-01" db="EMBL/GenBank/DDBJ databases">
        <authorList>
            <person name="Stokar-Avihail A."/>
        </authorList>
    </citation>
    <scope>NUCLEOTIDE SEQUENCE [LARGE SCALE GENOMIC DNA]</scope>
</reference>
<accession>A0AAE9GDV2</accession>
<proteinExistence type="predicted"/>
<dbReference type="Proteomes" id="UP000831021">
    <property type="component" value="Segment"/>
</dbReference>
<protein>
    <submittedName>
        <fullName evidence="1">Uncharacterized protein</fullName>
    </submittedName>
</protein>